<evidence type="ECO:0000256" key="1">
    <source>
        <dbReference type="SAM" id="MobiDB-lite"/>
    </source>
</evidence>
<gene>
    <name evidence="2" type="ORF">H1R20_g1383</name>
</gene>
<dbReference type="AlphaFoldDB" id="A0A9W8JJR3"/>
<organism evidence="2 3">
    <name type="scientific">Candolleomyces eurysporus</name>
    <dbReference type="NCBI Taxonomy" id="2828524"/>
    <lineage>
        <taxon>Eukaryota</taxon>
        <taxon>Fungi</taxon>
        <taxon>Dikarya</taxon>
        <taxon>Basidiomycota</taxon>
        <taxon>Agaricomycotina</taxon>
        <taxon>Agaricomycetes</taxon>
        <taxon>Agaricomycetidae</taxon>
        <taxon>Agaricales</taxon>
        <taxon>Agaricineae</taxon>
        <taxon>Psathyrellaceae</taxon>
        <taxon>Candolleomyces</taxon>
    </lineage>
</organism>
<comment type="caution">
    <text evidence="2">The sequence shown here is derived from an EMBL/GenBank/DDBJ whole genome shotgun (WGS) entry which is preliminary data.</text>
</comment>
<evidence type="ECO:0000313" key="2">
    <source>
        <dbReference type="EMBL" id="KAJ2935712.1"/>
    </source>
</evidence>
<feature type="non-terminal residue" evidence="2">
    <location>
        <position position="147"/>
    </location>
</feature>
<feature type="compositionally biased region" description="Pro residues" evidence="1">
    <location>
        <begin position="138"/>
        <end position="147"/>
    </location>
</feature>
<reference evidence="2" key="1">
    <citation type="submission" date="2022-06" db="EMBL/GenBank/DDBJ databases">
        <title>Genome Sequence of Candolleomyces eurysporus.</title>
        <authorList>
            <person name="Buettner E."/>
        </authorList>
    </citation>
    <scope>NUCLEOTIDE SEQUENCE</scope>
    <source>
        <strain evidence="2">VTCC 930004</strain>
    </source>
</reference>
<keyword evidence="3" id="KW-1185">Reference proteome</keyword>
<proteinExistence type="predicted"/>
<dbReference type="Proteomes" id="UP001140091">
    <property type="component" value="Unassembled WGS sequence"/>
</dbReference>
<evidence type="ECO:0000313" key="3">
    <source>
        <dbReference type="Proteomes" id="UP001140091"/>
    </source>
</evidence>
<dbReference type="EMBL" id="JANBPK010000386">
    <property type="protein sequence ID" value="KAJ2935712.1"/>
    <property type="molecule type" value="Genomic_DNA"/>
</dbReference>
<feature type="compositionally biased region" description="Polar residues" evidence="1">
    <location>
        <begin position="102"/>
        <end position="113"/>
    </location>
</feature>
<feature type="region of interest" description="Disordered" evidence="1">
    <location>
        <begin position="102"/>
        <end position="147"/>
    </location>
</feature>
<accession>A0A9W8JJR3</accession>
<sequence>MPIAVYTKTKINSNYFITYIRLYFVLTDEVKIHLGSFIVHNLVNDVINAAESAIQCPLSSQELAAAVALLDQKYSAPASELLQRLWTLSSAEPIEFIQSTPSTVGVLPNNQAPSDLRPAKRKRASRDPDQTHSGDPNPNEPSSPPAL</sequence>
<protein>
    <submittedName>
        <fullName evidence="2">Uncharacterized protein</fullName>
    </submittedName>
</protein>
<name>A0A9W8JJR3_9AGAR</name>